<dbReference type="eggNOG" id="COG0406">
    <property type="taxonomic scope" value="Bacteria"/>
</dbReference>
<evidence type="ECO:0000313" key="1">
    <source>
        <dbReference type="EMBL" id="ERG66788.1"/>
    </source>
</evidence>
<dbReference type="EMBL" id="ATCL01000020">
    <property type="protein sequence ID" value="ERG66788.1"/>
    <property type="molecule type" value="Genomic_DNA"/>
</dbReference>
<dbReference type="InterPro" id="IPR013078">
    <property type="entry name" value="His_Pase_superF_clade-1"/>
</dbReference>
<reference evidence="1 2" key="1">
    <citation type="journal article" date="2013" name="Genome Announc.">
        <title>Draft Genome Sequence of Exiguobacterium pavilionensis Strain RW-2, with Wide Thermal, Salinity, and pH Tolerance, Isolated from Modern Freshwater Microbialites.</title>
        <authorList>
            <person name="White R.A.III."/>
            <person name="Grassa C.J."/>
            <person name="Suttle C.A."/>
        </authorList>
    </citation>
    <scope>NUCLEOTIDE SEQUENCE [LARGE SCALE GENOMIC DNA]</scope>
    <source>
        <strain evidence="1 2">RW-2</strain>
    </source>
</reference>
<dbReference type="Pfam" id="PF00300">
    <property type="entry name" value="His_Phos_1"/>
    <property type="match status" value="1"/>
</dbReference>
<evidence type="ECO:0000313" key="2">
    <source>
        <dbReference type="Proteomes" id="UP000016464"/>
    </source>
</evidence>
<dbReference type="InterPro" id="IPR029033">
    <property type="entry name" value="His_PPase_superfam"/>
</dbReference>
<accession>U1LHF7</accession>
<keyword evidence="2" id="KW-1185">Reference proteome</keyword>
<dbReference type="SUPFAM" id="SSF53254">
    <property type="entry name" value="Phosphoglycerate mutase-like"/>
    <property type="match status" value="1"/>
</dbReference>
<sequence length="158" mass="18115">MPHITNILSKEAIELVVSSPYKRAIQTVQGIADQLGTEVLLMDDLRERTLTTEPAEDFTLAMTKVWEDPTFTWEGGESNVVAQQRGVRAILSLLDQYEGKRIAIGTHGNIMVLILNYFDEQYGYTFWKELDMPDVYKVTFDKQELLSVEKLWDRQGVV</sequence>
<dbReference type="STRING" id="1385984.GCA_000702565_01475"/>
<evidence type="ECO:0008006" key="3">
    <source>
        <dbReference type="Google" id="ProtNLM"/>
    </source>
</evidence>
<dbReference type="Gene3D" id="3.40.50.1240">
    <property type="entry name" value="Phosphoglycerate mutase-like"/>
    <property type="match status" value="1"/>
</dbReference>
<organism evidence="1 2">
    <name type="scientific">Exiguobacterium chiriqhucha RW-2</name>
    <dbReference type="NCBI Taxonomy" id="1345023"/>
    <lineage>
        <taxon>Bacteria</taxon>
        <taxon>Bacillati</taxon>
        <taxon>Bacillota</taxon>
        <taxon>Bacilli</taxon>
        <taxon>Bacillales</taxon>
        <taxon>Bacillales Family XII. Incertae Sedis</taxon>
        <taxon>Exiguobacterium</taxon>
    </lineage>
</organism>
<dbReference type="AlphaFoldDB" id="U1LHF7"/>
<proteinExistence type="predicted"/>
<protein>
    <recommendedName>
        <fullName evidence="3">Phosphoglycerate mutase</fullName>
    </recommendedName>
</protein>
<dbReference type="Proteomes" id="UP000016464">
    <property type="component" value="Unassembled WGS sequence"/>
</dbReference>
<name>U1LHF7_9BACL</name>
<dbReference type="PATRIC" id="fig|1345023.5.peg.2258"/>
<gene>
    <name evidence="1" type="ORF">M467_05790</name>
</gene>
<comment type="caution">
    <text evidence="1">The sequence shown here is derived from an EMBL/GenBank/DDBJ whole genome shotgun (WGS) entry which is preliminary data.</text>
</comment>
<dbReference type="CDD" id="cd07067">
    <property type="entry name" value="HP_PGM_like"/>
    <property type="match status" value="1"/>
</dbReference>